<feature type="compositionally biased region" description="Basic and acidic residues" evidence="1">
    <location>
        <begin position="783"/>
        <end position="818"/>
    </location>
</feature>
<keyword evidence="2" id="KW-0812">Transmembrane</keyword>
<keyword evidence="2" id="KW-1133">Transmembrane helix</keyword>
<dbReference type="PANTHER" id="PTHR44119:SF4">
    <property type="entry name" value="AEROBIC COBALTOCHELATASE SUBUNIT COBN"/>
    <property type="match status" value="1"/>
</dbReference>
<accession>A0A1Y5E5X3</accession>
<feature type="transmembrane region" description="Helical" evidence="2">
    <location>
        <begin position="1394"/>
        <end position="1412"/>
    </location>
</feature>
<evidence type="ECO:0000256" key="3">
    <source>
        <dbReference type="SAM" id="SignalP"/>
    </source>
</evidence>
<evidence type="ECO:0000256" key="2">
    <source>
        <dbReference type="SAM" id="Phobius"/>
    </source>
</evidence>
<proteinExistence type="predicted"/>
<keyword evidence="3" id="KW-0732">Signal</keyword>
<keyword evidence="2" id="KW-0472">Membrane</keyword>
<evidence type="ECO:0000313" key="5">
    <source>
        <dbReference type="EMBL" id="OUR78163.1"/>
    </source>
</evidence>
<dbReference type="InterPro" id="IPR003672">
    <property type="entry name" value="CobN/Mg_chltase"/>
</dbReference>
<feature type="region of interest" description="Disordered" evidence="1">
    <location>
        <begin position="764"/>
        <end position="818"/>
    </location>
</feature>
<comment type="caution">
    <text evidence="5">The sequence shown here is derived from an EMBL/GenBank/DDBJ whole genome shotgun (WGS) entry which is preliminary data.</text>
</comment>
<protein>
    <recommendedName>
        <fullName evidence="4">CobN/magnesium chelatase domain-containing protein</fullName>
    </recommendedName>
</protein>
<name>A0A1Y5E5X3_COLPS</name>
<evidence type="ECO:0000313" key="6">
    <source>
        <dbReference type="Proteomes" id="UP000243053"/>
    </source>
</evidence>
<gene>
    <name evidence="5" type="ORF">A9Q75_13950</name>
</gene>
<reference evidence="6" key="1">
    <citation type="journal article" date="2017" name="Proc. Natl. Acad. Sci. U.S.A.">
        <title>Simulation of Deepwater Horizon oil plume reveals substrate specialization within a complex community of hydrocarbon degraders.</title>
        <authorList>
            <person name="Hu P."/>
            <person name="Dubinsky E.A."/>
            <person name="Probst A.J."/>
            <person name="Wang J."/>
            <person name="Sieber C.M.K."/>
            <person name="Tom L.M."/>
            <person name="Gardinali P."/>
            <person name="Banfield J.F."/>
            <person name="Atlas R.M."/>
            <person name="Andersen G.L."/>
        </authorList>
    </citation>
    <scope>NUCLEOTIDE SEQUENCE [LARGE SCALE GENOMIC DNA]</scope>
</reference>
<feature type="compositionally biased region" description="Basic and acidic residues" evidence="1">
    <location>
        <begin position="1372"/>
        <end position="1382"/>
    </location>
</feature>
<feature type="signal peptide" evidence="3">
    <location>
        <begin position="1"/>
        <end position="24"/>
    </location>
</feature>
<dbReference type="Proteomes" id="UP000243053">
    <property type="component" value="Unassembled WGS sequence"/>
</dbReference>
<feature type="compositionally biased region" description="Basic and acidic residues" evidence="1">
    <location>
        <begin position="764"/>
        <end position="774"/>
    </location>
</feature>
<dbReference type="Pfam" id="PF02514">
    <property type="entry name" value="CobN-Mg_chel"/>
    <property type="match status" value="1"/>
</dbReference>
<feature type="domain" description="CobN/magnesium chelatase" evidence="4">
    <location>
        <begin position="153"/>
        <end position="1295"/>
    </location>
</feature>
<evidence type="ECO:0000259" key="4">
    <source>
        <dbReference type="Pfam" id="PF02514"/>
    </source>
</evidence>
<dbReference type="EMBL" id="MAAF01000083">
    <property type="protein sequence ID" value="OUR78163.1"/>
    <property type="molecule type" value="Genomic_DNA"/>
</dbReference>
<dbReference type="CDD" id="cd10150">
    <property type="entry name" value="CobN_like"/>
    <property type="match status" value="1"/>
</dbReference>
<feature type="chain" id="PRO_5012938254" description="CobN/magnesium chelatase domain-containing protein" evidence="3">
    <location>
        <begin position="25"/>
        <end position="1439"/>
    </location>
</feature>
<organism evidence="5 6">
    <name type="scientific">Colwellia psychrerythraea</name>
    <name type="common">Vibrio psychroerythus</name>
    <dbReference type="NCBI Taxonomy" id="28229"/>
    <lineage>
        <taxon>Bacteria</taxon>
        <taxon>Pseudomonadati</taxon>
        <taxon>Pseudomonadota</taxon>
        <taxon>Gammaproteobacteria</taxon>
        <taxon>Alteromonadales</taxon>
        <taxon>Colwelliaceae</taxon>
        <taxon>Colwellia</taxon>
    </lineage>
</organism>
<dbReference type="PANTHER" id="PTHR44119">
    <property type="entry name" value="MAGNESIUM-CHELATASE SUBUNIT CHLH, CHLOROPLASTIC"/>
    <property type="match status" value="1"/>
</dbReference>
<sequence length="1439" mass="162527">MKNTLMKISILLFSIIALISNVFAASTTTEIVPTPTKNTQNVLFVSTAHTNTAKITLLKKVADKKTNTSWHIAQKSSKSLLEKTNQTGALTTLFNQYDLVILDAVSVREASAAFDNYASEITKVNTTVVAFNYLNNEKLNKGLSTDTASTLQDYWVNAGRRNLDNMLSYISVNFVKTKLKNSEAQAITKVPAPIIFPQQGIYHPSLPNLIVNDLVAYKKLRQVKPQQAKIAVLLQRALIESEQTQLIDATIAQLEAKGVYVVPFFFELSPVSGDYSHLLQLPKAGEKSDENSHDKSTTMQTDVDLIISFRNIHWANQRKVEFEKFNVPVMHAMTYYSGDKKAWENDIQGISANMMSFTLVLPENAGVIDPMIVAAMNMSDQNVEVIDYQLEHLVNKAINVVNLKYKANQDKKLTVFVWGDKDVGASFMNIPESIEAISQRLANEGYNTAERDAEYLIANAKKILDPFYRDYQLTELLDNDLAELMPIDEYLTWFNTLPAELTQKINDHWGKPQDNFMAVEKDGKDFFILPRIRNGNMLIMRQPPRSDSKNDENMIYHQGLVPINHFYLAAYFYAREYWQSDAIVHLGTHGSQEYLGGKERGLSIYDQGNLAVWDTPIVYPFIVDDVGEAMQTKRRGRATVISHMTPPFAAAGLEGEIRNLHELMHQYKQLDQGGVKQKTATQLAKLCFETNICKDLGWEQARIDQEFDKFIDALHIHLEALATANQPLGLHTFGHIPEQPLTISTLVQMLGNDFTQRASEFEHEHYRDSLVSEKQDDEEGDESIAHSHTYHEKSHENNHDKAPEKDKTTGSEKPQENDITRLSGYLTIKNYIISAADQSVKRPVPLAELSESLQADIERGKKLYKSMADIHELDAMVDFLSAKYIPVKSGGDPIRHPESLSTGYNLFGFNPSRVPTKAAFEQGKELTEEMIANYYQKHQSYPDKMAFSLWSIETMRHYGVLESQVLYAMGVKPKWSKSGRVIGTEIIPYSELKRPRVDVVISATGLYRDAFPNVMQMLAKAVNQVATLKEDNNSIWKNSQKVKAELLAEGVEEKEAEYLSTIRLFSNQSGDYGTGVDDAAWASDTWETDKKISDTYLGKMGYFFGADNTRWGQKAANNQGKEVQLYAKQLSGTDIAMFARSSNLFGMLSSDDPFEYFGSLSLAVRNIDGKSPDMVVANLRDAKNSKAEDAGLFLAKELRTRMFHPRWIKELQKEGYSGAVSLASKMDNFFGWQVVAPNLIRNDQWDEYMDIYVNDKLALELDEWFKKINPAAFARMMERMLEAERKDYWQADSERLKQLVEQYIDVVNNNDLVILNDAVKAHVNELAQGFGLAPLVAKTMEAMAANAKAQQEMNNQQLAEQQSQSSSQTENAEQKVEGQKLEKQTTQKMALDNAIYYSLAGILLLIICGAIWQTRGKKLKTQQIYLLELNSSKPQDLAA</sequence>
<feature type="compositionally biased region" description="Low complexity" evidence="1">
    <location>
        <begin position="1354"/>
        <end position="1371"/>
    </location>
</feature>
<feature type="region of interest" description="Disordered" evidence="1">
    <location>
        <begin position="1352"/>
        <end position="1382"/>
    </location>
</feature>
<evidence type="ECO:0000256" key="1">
    <source>
        <dbReference type="SAM" id="MobiDB-lite"/>
    </source>
</evidence>